<dbReference type="HOGENOM" id="CLU_126578_1_2_1"/>
<dbReference type="Proteomes" id="UP000053593">
    <property type="component" value="Unassembled WGS sequence"/>
</dbReference>
<evidence type="ECO:0000313" key="3">
    <source>
        <dbReference type="Proteomes" id="UP000053593"/>
    </source>
</evidence>
<evidence type="ECO:0000313" key="2">
    <source>
        <dbReference type="EMBL" id="KIK59394.1"/>
    </source>
</evidence>
<dbReference type="OrthoDB" id="18996at2759"/>
<organism evidence="2 3">
    <name type="scientific">Collybiopsis luxurians FD-317 M1</name>
    <dbReference type="NCBI Taxonomy" id="944289"/>
    <lineage>
        <taxon>Eukaryota</taxon>
        <taxon>Fungi</taxon>
        <taxon>Dikarya</taxon>
        <taxon>Basidiomycota</taxon>
        <taxon>Agaricomycotina</taxon>
        <taxon>Agaricomycetes</taxon>
        <taxon>Agaricomycetidae</taxon>
        <taxon>Agaricales</taxon>
        <taxon>Marasmiineae</taxon>
        <taxon>Omphalotaceae</taxon>
        <taxon>Collybiopsis</taxon>
        <taxon>Collybiopsis luxurians</taxon>
    </lineage>
</organism>
<dbReference type="PANTHER" id="PTHR34310:SF5">
    <property type="entry name" value="DUF427 DOMAIN PROTEIN (AFU_ORTHOLOGUE AFUA_3G02220)"/>
    <property type="match status" value="1"/>
</dbReference>
<dbReference type="InterPro" id="IPR038694">
    <property type="entry name" value="DUF427_sf"/>
</dbReference>
<dbReference type="PANTHER" id="PTHR34310">
    <property type="entry name" value="DUF427 DOMAIN PROTEIN (AFU_ORTHOLOGUE AFUA_3G02220)"/>
    <property type="match status" value="1"/>
</dbReference>
<dbReference type="AlphaFoldDB" id="A0A0D0CAA9"/>
<dbReference type="InterPro" id="IPR007361">
    <property type="entry name" value="DUF427"/>
</dbReference>
<dbReference type="Pfam" id="PF04248">
    <property type="entry name" value="NTP_transf_9"/>
    <property type="match status" value="1"/>
</dbReference>
<dbReference type="EMBL" id="KN834780">
    <property type="protein sequence ID" value="KIK59394.1"/>
    <property type="molecule type" value="Genomic_DNA"/>
</dbReference>
<feature type="domain" description="DUF427" evidence="1">
    <location>
        <begin position="3"/>
        <end position="89"/>
    </location>
</feature>
<name>A0A0D0CAA9_9AGAR</name>
<keyword evidence="3" id="KW-1185">Reference proteome</keyword>
<proteinExistence type="predicted"/>
<protein>
    <recommendedName>
        <fullName evidence="1">DUF427 domain-containing protein</fullName>
    </recommendedName>
</protein>
<evidence type="ECO:0000259" key="1">
    <source>
        <dbReference type="Pfam" id="PF04248"/>
    </source>
</evidence>
<reference evidence="2 3" key="1">
    <citation type="submission" date="2014-04" db="EMBL/GenBank/DDBJ databases">
        <title>Evolutionary Origins and Diversification of the Mycorrhizal Mutualists.</title>
        <authorList>
            <consortium name="DOE Joint Genome Institute"/>
            <consortium name="Mycorrhizal Genomics Consortium"/>
            <person name="Kohler A."/>
            <person name="Kuo A."/>
            <person name="Nagy L.G."/>
            <person name="Floudas D."/>
            <person name="Copeland A."/>
            <person name="Barry K.W."/>
            <person name="Cichocki N."/>
            <person name="Veneault-Fourrey C."/>
            <person name="LaButti K."/>
            <person name="Lindquist E.A."/>
            <person name="Lipzen A."/>
            <person name="Lundell T."/>
            <person name="Morin E."/>
            <person name="Murat C."/>
            <person name="Riley R."/>
            <person name="Ohm R."/>
            <person name="Sun H."/>
            <person name="Tunlid A."/>
            <person name="Henrissat B."/>
            <person name="Grigoriev I.V."/>
            <person name="Hibbett D.S."/>
            <person name="Martin F."/>
        </authorList>
    </citation>
    <scope>NUCLEOTIDE SEQUENCE [LARGE SCALE GENOMIC DNA]</scope>
    <source>
        <strain evidence="2 3">FD-317 M1</strain>
    </source>
</reference>
<sequence>MPKATLNGVVLAESDNTQIIEGNHYFPPDSVKKEYFKDSDSAYTCSWKGPCTFYNATVAGKNIKDVAWSYDEVITDRAKPIEKWVAFYKNKVEVK</sequence>
<dbReference type="Gene3D" id="2.170.150.40">
    <property type="entry name" value="Domain of unknown function (DUF427)"/>
    <property type="match status" value="1"/>
</dbReference>
<gene>
    <name evidence="2" type="ORF">GYMLUDRAFT_262137</name>
</gene>
<accession>A0A0D0CAA9</accession>